<dbReference type="AlphaFoldDB" id="A0A521F2K3"/>
<evidence type="ECO:0000313" key="7">
    <source>
        <dbReference type="Proteomes" id="UP000319555"/>
    </source>
</evidence>
<dbReference type="PRINTS" id="PR00039">
    <property type="entry name" value="HTHLYSR"/>
</dbReference>
<keyword evidence="7" id="KW-1185">Reference proteome</keyword>
<evidence type="ECO:0000259" key="5">
    <source>
        <dbReference type="PROSITE" id="PS50931"/>
    </source>
</evidence>
<dbReference type="PANTHER" id="PTHR30427:SF1">
    <property type="entry name" value="TRANSCRIPTIONAL ACTIVATOR PROTEIN LYSR"/>
    <property type="match status" value="1"/>
</dbReference>
<dbReference type="InterPro" id="IPR036390">
    <property type="entry name" value="WH_DNA-bd_sf"/>
</dbReference>
<dbReference type="SUPFAM" id="SSF53850">
    <property type="entry name" value="Periplasmic binding protein-like II"/>
    <property type="match status" value="1"/>
</dbReference>
<dbReference type="RefSeq" id="WP_142639685.1">
    <property type="nucleotide sequence ID" value="NZ_CANLVA010000015.1"/>
</dbReference>
<comment type="similarity">
    <text evidence="1">Belongs to the LysR transcriptional regulatory family.</text>
</comment>
<dbReference type="Pfam" id="PF00126">
    <property type="entry name" value="HTH_1"/>
    <property type="match status" value="1"/>
</dbReference>
<dbReference type="Gene3D" id="3.40.190.290">
    <property type="match status" value="1"/>
</dbReference>
<protein>
    <submittedName>
        <fullName evidence="6">Transcriptional regulator, LysR family</fullName>
    </submittedName>
</protein>
<dbReference type="InterPro" id="IPR000847">
    <property type="entry name" value="LysR_HTH_N"/>
</dbReference>
<sequence length="306" mass="33597">MNIKALRAFSITLSEGSLIAASEILHLSQPAVSRLISGLEAELRLTLFDRSGRNLTPTPEGFAFYREAGRILENLDEVPRIAAEIRAGRTESLRIVTMPRIAQTLSARAVARFFKEHPDINISLDVRARREAGKWLAGREYDIGIGALPVEHPGIRTQPLLRVRAQAILPADHKLAKRQELSATELVNEPIIRLMQGLLLRDQLDDIFHSAGVSPGQSCEVASSQLACSLVAEGAGITIADELVSAQIGLENLILVPVVPEKWMTFGLLYPVSQDRTEALCRFETVLRDVVRELAGQSPTLEVAMD</sequence>
<dbReference type="GO" id="GO:0010628">
    <property type="term" value="P:positive regulation of gene expression"/>
    <property type="evidence" value="ECO:0007669"/>
    <property type="project" value="TreeGrafter"/>
</dbReference>
<keyword evidence="2" id="KW-0805">Transcription regulation</keyword>
<evidence type="ECO:0000256" key="1">
    <source>
        <dbReference type="ARBA" id="ARBA00009437"/>
    </source>
</evidence>
<evidence type="ECO:0000313" key="6">
    <source>
        <dbReference type="EMBL" id="SMO90409.1"/>
    </source>
</evidence>
<dbReference type="SUPFAM" id="SSF46785">
    <property type="entry name" value="Winged helix' DNA-binding domain"/>
    <property type="match status" value="1"/>
</dbReference>
<accession>A0A521F2K3</accession>
<organism evidence="6 7">
    <name type="scientific">Ruegeria faecimaris</name>
    <dbReference type="NCBI Taxonomy" id="686389"/>
    <lineage>
        <taxon>Bacteria</taxon>
        <taxon>Pseudomonadati</taxon>
        <taxon>Pseudomonadota</taxon>
        <taxon>Alphaproteobacteria</taxon>
        <taxon>Rhodobacterales</taxon>
        <taxon>Roseobacteraceae</taxon>
        <taxon>Ruegeria</taxon>
    </lineage>
</organism>
<dbReference type="OrthoDB" id="8479870at2"/>
<evidence type="ECO:0000256" key="3">
    <source>
        <dbReference type="ARBA" id="ARBA00023125"/>
    </source>
</evidence>
<dbReference type="PROSITE" id="PS50931">
    <property type="entry name" value="HTH_LYSR"/>
    <property type="match status" value="1"/>
</dbReference>
<reference evidence="6 7" key="1">
    <citation type="submission" date="2017-05" db="EMBL/GenBank/DDBJ databases">
        <authorList>
            <person name="Varghese N."/>
            <person name="Submissions S."/>
        </authorList>
    </citation>
    <scope>NUCLEOTIDE SEQUENCE [LARGE SCALE GENOMIC DNA]</scope>
    <source>
        <strain evidence="6 7">DSM 28009</strain>
    </source>
</reference>
<proteinExistence type="inferred from homology"/>
<dbReference type="Pfam" id="PF03466">
    <property type="entry name" value="LysR_substrate"/>
    <property type="match status" value="1"/>
</dbReference>
<keyword evidence="4" id="KW-0804">Transcription</keyword>
<name>A0A521F2K3_9RHOB</name>
<dbReference type="PANTHER" id="PTHR30427">
    <property type="entry name" value="TRANSCRIPTIONAL ACTIVATOR PROTEIN LYSR"/>
    <property type="match status" value="1"/>
</dbReference>
<dbReference type="GO" id="GO:0043565">
    <property type="term" value="F:sequence-specific DNA binding"/>
    <property type="evidence" value="ECO:0007669"/>
    <property type="project" value="TreeGrafter"/>
</dbReference>
<dbReference type="InterPro" id="IPR005119">
    <property type="entry name" value="LysR_subst-bd"/>
</dbReference>
<evidence type="ECO:0000256" key="4">
    <source>
        <dbReference type="ARBA" id="ARBA00023163"/>
    </source>
</evidence>
<gene>
    <name evidence="6" type="ORF">SAMN06265380_11611</name>
</gene>
<dbReference type="GO" id="GO:0003700">
    <property type="term" value="F:DNA-binding transcription factor activity"/>
    <property type="evidence" value="ECO:0007669"/>
    <property type="project" value="InterPro"/>
</dbReference>
<dbReference type="Proteomes" id="UP000319555">
    <property type="component" value="Unassembled WGS sequence"/>
</dbReference>
<dbReference type="EMBL" id="FXTE01000016">
    <property type="protein sequence ID" value="SMO90409.1"/>
    <property type="molecule type" value="Genomic_DNA"/>
</dbReference>
<dbReference type="Gene3D" id="1.10.10.10">
    <property type="entry name" value="Winged helix-like DNA-binding domain superfamily/Winged helix DNA-binding domain"/>
    <property type="match status" value="1"/>
</dbReference>
<evidence type="ECO:0000256" key="2">
    <source>
        <dbReference type="ARBA" id="ARBA00023015"/>
    </source>
</evidence>
<dbReference type="InterPro" id="IPR036388">
    <property type="entry name" value="WH-like_DNA-bd_sf"/>
</dbReference>
<keyword evidence="3" id="KW-0238">DNA-binding</keyword>
<feature type="domain" description="HTH lysR-type" evidence="5">
    <location>
        <begin position="1"/>
        <end position="58"/>
    </location>
</feature>
<dbReference type="FunFam" id="1.10.10.10:FF:000001">
    <property type="entry name" value="LysR family transcriptional regulator"/>
    <property type="match status" value="1"/>
</dbReference>